<evidence type="ECO:0000256" key="9">
    <source>
        <dbReference type="ARBA" id="ARBA00046278"/>
    </source>
</evidence>
<dbReference type="Gene3D" id="1.20.5.110">
    <property type="match status" value="1"/>
</dbReference>
<keyword evidence="11" id="KW-0175">Coiled coil</keyword>
<dbReference type="PANTHER" id="PTHR45806:SF1">
    <property type="entry name" value="SYNAPTOBREVIN HOMOLOG YKT6"/>
    <property type="match status" value="1"/>
</dbReference>
<dbReference type="InterPro" id="IPR001388">
    <property type="entry name" value="Synaptobrevin-like"/>
</dbReference>
<comment type="subcellular location">
    <subcellularLocation>
        <location evidence="9">Endomembrane system</location>
        <topology evidence="9">Lipid-anchor</topology>
        <orientation evidence="9">Cytoplasmic side</orientation>
    </subcellularLocation>
    <subcellularLocation>
        <location evidence="10">Endomembrane system</location>
        <topology evidence="10">Single-pass type IV membrane protein</topology>
    </subcellularLocation>
    <subcellularLocation>
        <location evidence="1">Golgi apparatus</location>
        <location evidence="1">trans-Golgi network membrane</location>
    </subcellularLocation>
</comment>
<keyword evidence="8" id="KW-0636">Prenylation</keyword>
<feature type="domain" description="Longin" evidence="12">
    <location>
        <begin position="1"/>
        <end position="87"/>
    </location>
</feature>
<evidence type="ECO:0000256" key="5">
    <source>
        <dbReference type="ARBA" id="ARBA00023136"/>
    </source>
</evidence>
<dbReference type="CDD" id="cd14824">
    <property type="entry name" value="Longin"/>
    <property type="match status" value="1"/>
</dbReference>
<dbReference type="Proteomes" id="UP001176941">
    <property type="component" value="Unassembled WGS sequence"/>
</dbReference>
<dbReference type="InterPro" id="IPR042855">
    <property type="entry name" value="V_SNARE_CC"/>
</dbReference>
<evidence type="ECO:0000313" key="14">
    <source>
        <dbReference type="EMBL" id="CAI9149179.1"/>
    </source>
</evidence>
<keyword evidence="15" id="KW-1185">Reference proteome</keyword>
<proteinExistence type="inferred from homology"/>
<reference evidence="14" key="1">
    <citation type="submission" date="2023-04" db="EMBL/GenBank/DDBJ databases">
        <authorList>
            <consortium name="ELIXIR-Norway"/>
        </authorList>
    </citation>
    <scope>NUCLEOTIDE SEQUENCE [LARGE SCALE GENOMIC DNA]</scope>
</reference>
<evidence type="ECO:0000259" key="13">
    <source>
        <dbReference type="PROSITE" id="PS50892"/>
    </source>
</evidence>
<evidence type="ECO:0000256" key="6">
    <source>
        <dbReference type="ARBA" id="ARBA00023139"/>
    </source>
</evidence>
<evidence type="ECO:0000256" key="2">
    <source>
        <dbReference type="ARBA" id="ARBA00008025"/>
    </source>
</evidence>
<dbReference type="Gene3D" id="3.30.450.50">
    <property type="entry name" value="Longin domain"/>
    <property type="match status" value="1"/>
</dbReference>
<dbReference type="PANTHER" id="PTHR45806">
    <property type="entry name" value="SYNAPTOBREVIN HOMOLOG YKT6"/>
    <property type="match status" value="1"/>
</dbReference>
<dbReference type="SUPFAM" id="SSF58038">
    <property type="entry name" value="SNARE fusion complex"/>
    <property type="match status" value="1"/>
</dbReference>
<evidence type="ECO:0000256" key="7">
    <source>
        <dbReference type="ARBA" id="ARBA00023288"/>
    </source>
</evidence>
<evidence type="ECO:0000256" key="3">
    <source>
        <dbReference type="ARBA" id="ARBA00022481"/>
    </source>
</evidence>
<evidence type="ECO:0000256" key="8">
    <source>
        <dbReference type="ARBA" id="ARBA00023289"/>
    </source>
</evidence>
<dbReference type="EMBL" id="CATKSN020000166">
    <property type="protein sequence ID" value="CAI9149179.1"/>
    <property type="molecule type" value="Genomic_DNA"/>
</dbReference>
<dbReference type="InterPro" id="IPR010908">
    <property type="entry name" value="Longin_dom"/>
</dbReference>
<keyword evidence="4" id="KW-0813">Transport</keyword>
<dbReference type="SMART" id="SM01270">
    <property type="entry name" value="Longin"/>
    <property type="match status" value="1"/>
</dbReference>
<feature type="non-terminal residue" evidence="14">
    <location>
        <position position="1"/>
    </location>
</feature>
<dbReference type="PRINTS" id="PR00219">
    <property type="entry name" value="SYNAPTOBREVN"/>
</dbReference>
<dbReference type="SUPFAM" id="SSF64356">
    <property type="entry name" value="SNARE-like"/>
    <property type="match status" value="1"/>
</dbReference>
<dbReference type="Pfam" id="PF00957">
    <property type="entry name" value="Synaptobrevin"/>
    <property type="match status" value="1"/>
</dbReference>
<evidence type="ECO:0000313" key="15">
    <source>
        <dbReference type="Proteomes" id="UP001176941"/>
    </source>
</evidence>
<keyword evidence="3" id="KW-0488">Methylation</keyword>
<evidence type="ECO:0000256" key="10">
    <source>
        <dbReference type="ARBA" id="ARBA00046280"/>
    </source>
</evidence>
<organism evidence="14 15">
    <name type="scientific">Rangifer tarandus platyrhynchus</name>
    <name type="common">Svalbard reindeer</name>
    <dbReference type="NCBI Taxonomy" id="3082113"/>
    <lineage>
        <taxon>Eukaryota</taxon>
        <taxon>Metazoa</taxon>
        <taxon>Chordata</taxon>
        <taxon>Craniata</taxon>
        <taxon>Vertebrata</taxon>
        <taxon>Euteleostomi</taxon>
        <taxon>Mammalia</taxon>
        <taxon>Eutheria</taxon>
        <taxon>Laurasiatheria</taxon>
        <taxon>Artiodactyla</taxon>
        <taxon>Ruminantia</taxon>
        <taxon>Pecora</taxon>
        <taxon>Cervidae</taxon>
        <taxon>Odocoileinae</taxon>
        <taxon>Rangifer</taxon>
    </lineage>
</organism>
<comment type="similarity">
    <text evidence="2">Belongs to the synaptobrevin family.</text>
</comment>
<evidence type="ECO:0000256" key="4">
    <source>
        <dbReference type="ARBA" id="ARBA00022927"/>
    </source>
</evidence>
<evidence type="ECO:0000259" key="12">
    <source>
        <dbReference type="PROSITE" id="PS50859"/>
    </source>
</evidence>
<evidence type="ECO:0000256" key="11">
    <source>
        <dbReference type="PROSITE-ProRule" id="PRU00290"/>
    </source>
</evidence>
<evidence type="ECO:0000256" key="1">
    <source>
        <dbReference type="ARBA" id="ARBA00004198"/>
    </source>
</evidence>
<keyword evidence="5" id="KW-0472">Membrane</keyword>
<name>A0ABN8XIH3_RANTA</name>
<dbReference type="PROSITE" id="PS50859">
    <property type="entry name" value="LONGIN"/>
    <property type="match status" value="1"/>
</dbReference>
<feature type="domain" description="V-SNARE coiled-coil homology" evidence="13">
    <location>
        <begin position="98"/>
        <end position="158"/>
    </location>
</feature>
<comment type="caution">
    <text evidence="14">The sequence shown here is derived from an EMBL/GenBank/DDBJ whole genome shotgun (WGS) entry which is preliminary data.</text>
</comment>
<accession>A0ABN8XIH3</accession>
<gene>
    <name evidence="14" type="ORF">MRATA1EN1_LOCUS30797</name>
</gene>
<keyword evidence="6" id="KW-0564">Palmitate</keyword>
<sequence>LICARTPLGRRQVVEFQERIGHCHVYVHPSGLACTVLSSAAYPMRVAFGLIAEAVRRFQEIYFGQWENLTVDQPEGAKFAEEGRELLQQYQNPVEADRILKVQRGLDEVKDVMLKNIDDLLQRGEKLDDLMKRSEDLSNTSYQFYRQAKKNNQCCAWY</sequence>
<keyword evidence="4" id="KW-0653">Protein transport</keyword>
<dbReference type="InterPro" id="IPR011012">
    <property type="entry name" value="Longin-like_dom_sf"/>
</dbReference>
<dbReference type="PROSITE" id="PS50892">
    <property type="entry name" value="V_SNARE"/>
    <property type="match status" value="1"/>
</dbReference>
<protein>
    <submittedName>
        <fullName evidence="14">Uncharacterized protein</fullName>
    </submittedName>
</protein>
<keyword evidence="7" id="KW-0449">Lipoprotein</keyword>